<feature type="transmembrane region" description="Helical" evidence="4">
    <location>
        <begin position="71"/>
        <end position="91"/>
    </location>
</feature>
<evidence type="ECO:0000313" key="6">
    <source>
        <dbReference type="Proteomes" id="UP000427906"/>
    </source>
</evidence>
<feature type="transmembrane region" description="Helical" evidence="4">
    <location>
        <begin position="329"/>
        <end position="351"/>
    </location>
</feature>
<dbReference type="Pfam" id="PF07690">
    <property type="entry name" value="MFS_1"/>
    <property type="match status" value="1"/>
</dbReference>
<feature type="transmembrane region" description="Helical" evidence="4">
    <location>
        <begin position="269"/>
        <end position="289"/>
    </location>
</feature>
<dbReference type="Proteomes" id="UP000427906">
    <property type="component" value="Chromosome"/>
</dbReference>
<evidence type="ECO:0000256" key="1">
    <source>
        <dbReference type="ARBA" id="ARBA00022692"/>
    </source>
</evidence>
<keyword evidence="2 4" id="KW-1133">Transmembrane helix</keyword>
<feature type="transmembrane region" description="Helical" evidence="4">
    <location>
        <begin position="97"/>
        <end position="117"/>
    </location>
</feature>
<dbReference type="PANTHER" id="PTHR11360">
    <property type="entry name" value="MONOCARBOXYLATE TRANSPORTER"/>
    <property type="match status" value="1"/>
</dbReference>
<dbReference type="InterPro" id="IPR050327">
    <property type="entry name" value="Proton-linked_MCT"/>
</dbReference>
<feature type="transmembrane region" description="Helical" evidence="4">
    <location>
        <begin position="129"/>
        <end position="149"/>
    </location>
</feature>
<dbReference type="OrthoDB" id="9793415at2"/>
<keyword evidence="3 4" id="KW-0472">Membrane</keyword>
<proteinExistence type="predicted"/>
<sequence>MKRYRILFAAVAMQMCLGATYAWSIFVLPLKQTTGILQGTAQLPFSLFYFAFPATMIVTGVLLPRIGPRRCAVAGGLLFGGGWIMAAMGHFHFAFTIVGIGLVAGIGVGFAYIVPIATCVRWFPRQKGLVTGVAVAGFGGGAALVSHAADTLMAAVGMSPFNAFGVLGTIFLLLVALAGSLMENPPGSSAEVPQPIPVIALLKERSFAVLYLAMFAGLAAGFAVNANMKELYGDAGVQAGVRAVAAFALANAAGRITWGWIFDRGRSALILQANLLLQAGLLMLHGPILRSDSGLIAFAVLSGFNYGGILVLYASAAAERWGSERLGQIYGWLFSANIPAAAAPIVAGVAFDRMGSFTPVLWGIGGLMAAGALALGKGLRLDCPDEVNSDLNRSVKCNPTQTN</sequence>
<feature type="transmembrane region" description="Helical" evidence="4">
    <location>
        <begin position="240"/>
        <end position="262"/>
    </location>
</feature>
<dbReference type="KEGG" id="dalk:DSCA_52560"/>
<dbReference type="InterPro" id="IPR011701">
    <property type="entry name" value="MFS"/>
</dbReference>
<dbReference type="GO" id="GO:0022857">
    <property type="term" value="F:transmembrane transporter activity"/>
    <property type="evidence" value="ECO:0007669"/>
    <property type="project" value="InterPro"/>
</dbReference>
<keyword evidence="6" id="KW-1185">Reference proteome</keyword>
<accession>A0A5K7YPZ2</accession>
<keyword evidence="1 4" id="KW-0812">Transmembrane</keyword>
<dbReference type="Gene3D" id="1.20.1250.20">
    <property type="entry name" value="MFS general substrate transporter like domains"/>
    <property type="match status" value="2"/>
</dbReference>
<feature type="transmembrane region" description="Helical" evidence="4">
    <location>
        <begin position="46"/>
        <end position="64"/>
    </location>
</feature>
<feature type="transmembrane region" description="Helical" evidence="4">
    <location>
        <begin position="357"/>
        <end position="375"/>
    </location>
</feature>
<dbReference type="RefSeq" id="WP_155319184.1">
    <property type="nucleotide sequence ID" value="NZ_AP021874.1"/>
</dbReference>
<dbReference type="SUPFAM" id="SSF103473">
    <property type="entry name" value="MFS general substrate transporter"/>
    <property type="match status" value="1"/>
</dbReference>
<dbReference type="InterPro" id="IPR036259">
    <property type="entry name" value="MFS_trans_sf"/>
</dbReference>
<feature type="transmembrane region" description="Helical" evidence="4">
    <location>
        <begin position="208"/>
        <end position="228"/>
    </location>
</feature>
<dbReference type="EMBL" id="AP021874">
    <property type="protein sequence ID" value="BBO71326.1"/>
    <property type="molecule type" value="Genomic_DNA"/>
</dbReference>
<protein>
    <submittedName>
        <fullName evidence="5">MFS transporter</fullName>
    </submittedName>
</protein>
<dbReference type="AlphaFoldDB" id="A0A5K7YPZ2"/>
<feature type="transmembrane region" description="Helical" evidence="4">
    <location>
        <begin position="161"/>
        <end position="181"/>
    </location>
</feature>
<evidence type="ECO:0000256" key="4">
    <source>
        <dbReference type="SAM" id="Phobius"/>
    </source>
</evidence>
<gene>
    <name evidence="5" type="ORF">DSCA_52560</name>
</gene>
<reference evidence="5 6" key="1">
    <citation type="submission" date="2019-11" db="EMBL/GenBank/DDBJ databases">
        <title>Comparative genomics of hydrocarbon-degrading Desulfosarcina strains.</title>
        <authorList>
            <person name="Watanabe M."/>
            <person name="Kojima H."/>
            <person name="Fukui M."/>
        </authorList>
    </citation>
    <scope>NUCLEOTIDE SEQUENCE [LARGE SCALE GENOMIC DNA]</scope>
    <source>
        <strain evidence="5 6">PL12</strain>
    </source>
</reference>
<evidence type="ECO:0000256" key="2">
    <source>
        <dbReference type="ARBA" id="ARBA00022989"/>
    </source>
</evidence>
<organism evidence="5 6">
    <name type="scientific">Desulfosarcina alkanivorans</name>
    <dbReference type="NCBI Taxonomy" id="571177"/>
    <lineage>
        <taxon>Bacteria</taxon>
        <taxon>Pseudomonadati</taxon>
        <taxon>Thermodesulfobacteriota</taxon>
        <taxon>Desulfobacteria</taxon>
        <taxon>Desulfobacterales</taxon>
        <taxon>Desulfosarcinaceae</taxon>
        <taxon>Desulfosarcina</taxon>
    </lineage>
</organism>
<name>A0A5K7YPZ2_9BACT</name>
<evidence type="ECO:0000313" key="5">
    <source>
        <dbReference type="EMBL" id="BBO71326.1"/>
    </source>
</evidence>
<feature type="transmembrane region" description="Helical" evidence="4">
    <location>
        <begin position="295"/>
        <end position="317"/>
    </location>
</feature>
<evidence type="ECO:0000256" key="3">
    <source>
        <dbReference type="ARBA" id="ARBA00023136"/>
    </source>
</evidence>